<dbReference type="PANTHER" id="PTHR38420">
    <property type="entry name" value="AP-4-A PHOSPHORYLASE II"/>
    <property type="match status" value="1"/>
</dbReference>
<dbReference type="EMBL" id="JAUEPU010000002">
    <property type="protein sequence ID" value="KAK0505537.1"/>
    <property type="molecule type" value="Genomic_DNA"/>
</dbReference>
<evidence type="ECO:0000313" key="2">
    <source>
        <dbReference type="EMBL" id="KAK0505537.1"/>
    </source>
</evidence>
<accession>A0AA39QM95</accession>
<organism evidence="2 3">
    <name type="scientific">Armillaria luteobubalina</name>
    <dbReference type="NCBI Taxonomy" id="153913"/>
    <lineage>
        <taxon>Eukaryota</taxon>
        <taxon>Fungi</taxon>
        <taxon>Dikarya</taxon>
        <taxon>Basidiomycota</taxon>
        <taxon>Agaricomycotina</taxon>
        <taxon>Agaricomycetes</taxon>
        <taxon>Agaricomycetidae</taxon>
        <taxon>Agaricales</taxon>
        <taxon>Marasmiineae</taxon>
        <taxon>Physalacriaceae</taxon>
        <taxon>Armillaria</taxon>
    </lineage>
</organism>
<dbReference type="InterPro" id="IPR009163">
    <property type="entry name" value="Ap4A_phos1/2"/>
</dbReference>
<dbReference type="AlphaFoldDB" id="A0AA39QM95"/>
<dbReference type="InterPro" id="IPR019200">
    <property type="entry name" value="ATP_adenylylTrfase_C"/>
</dbReference>
<evidence type="ECO:0000313" key="3">
    <source>
        <dbReference type="Proteomes" id="UP001175228"/>
    </source>
</evidence>
<dbReference type="GO" id="GO:0009117">
    <property type="term" value="P:nucleotide metabolic process"/>
    <property type="evidence" value="ECO:0007669"/>
    <property type="project" value="InterPro"/>
</dbReference>
<name>A0AA39QM95_9AGAR</name>
<evidence type="ECO:0000259" key="1">
    <source>
        <dbReference type="Pfam" id="PF09830"/>
    </source>
</evidence>
<protein>
    <submittedName>
        <fullName evidence="2">ATP adenylyltransferase-domain-containing protein</fullName>
    </submittedName>
</protein>
<dbReference type="Proteomes" id="UP001175228">
    <property type="component" value="Unassembled WGS sequence"/>
</dbReference>
<keyword evidence="2" id="KW-0808">Transferase</keyword>
<reference evidence="2" key="1">
    <citation type="submission" date="2023-06" db="EMBL/GenBank/DDBJ databases">
        <authorList>
            <consortium name="Lawrence Berkeley National Laboratory"/>
            <person name="Ahrendt S."/>
            <person name="Sahu N."/>
            <person name="Indic B."/>
            <person name="Wong-Bajracharya J."/>
            <person name="Merenyi Z."/>
            <person name="Ke H.-M."/>
            <person name="Monk M."/>
            <person name="Kocsube S."/>
            <person name="Drula E."/>
            <person name="Lipzen A."/>
            <person name="Balint B."/>
            <person name="Henrissat B."/>
            <person name="Andreopoulos B."/>
            <person name="Martin F.M."/>
            <person name="Harder C.B."/>
            <person name="Rigling D."/>
            <person name="Ford K.L."/>
            <person name="Foster G.D."/>
            <person name="Pangilinan J."/>
            <person name="Papanicolaou A."/>
            <person name="Barry K."/>
            <person name="LaButti K."/>
            <person name="Viragh M."/>
            <person name="Koriabine M."/>
            <person name="Yan M."/>
            <person name="Riley R."/>
            <person name="Champramary S."/>
            <person name="Plett K.L."/>
            <person name="Tsai I.J."/>
            <person name="Slot J."/>
            <person name="Sipos G."/>
            <person name="Plett J."/>
            <person name="Nagy L.G."/>
            <person name="Grigoriev I.V."/>
        </authorList>
    </citation>
    <scope>NUCLEOTIDE SEQUENCE</scope>
    <source>
        <strain evidence="2">HWK02</strain>
    </source>
</reference>
<proteinExistence type="predicted"/>
<keyword evidence="3" id="KW-1185">Reference proteome</keyword>
<sequence>MPTDKIEQPSYNVIITLEHLHVIPRREENFVLQEIGDNLSVNTLGYAGMLLVKSERELETVKGEGARKILRGLGLESVYDLQVAGTSLEPEDDQRRRRAPLWPFEMIQVESQAAEPGVLLNDAQYYVHYEDGLRAGWPAPVITEDHHW</sequence>
<dbReference type="InterPro" id="IPR043171">
    <property type="entry name" value="Ap4A_phos1/2-like"/>
</dbReference>
<dbReference type="GO" id="GO:0003877">
    <property type="term" value="F:ATP:ADP adenylyltransferase activity"/>
    <property type="evidence" value="ECO:0007669"/>
    <property type="project" value="InterPro"/>
</dbReference>
<gene>
    <name evidence="2" type="ORF">EDD18DRAFT_1400023</name>
</gene>
<keyword evidence="2" id="KW-0548">Nucleotidyltransferase</keyword>
<dbReference type="Pfam" id="PF09830">
    <property type="entry name" value="ATP_transf"/>
    <property type="match status" value="1"/>
</dbReference>
<dbReference type="PANTHER" id="PTHR38420:SF1">
    <property type="entry name" value="PUTATIVE (AFU_ORTHOLOGUE AFUA_5G14690)-RELATED"/>
    <property type="match status" value="1"/>
</dbReference>
<dbReference type="GO" id="GO:0005524">
    <property type="term" value="F:ATP binding"/>
    <property type="evidence" value="ECO:0007669"/>
    <property type="project" value="InterPro"/>
</dbReference>
<feature type="domain" description="ATP adenylyltransferase C-terminal" evidence="1">
    <location>
        <begin position="9"/>
        <end position="75"/>
    </location>
</feature>
<dbReference type="Gene3D" id="3.30.428.70">
    <property type="match status" value="1"/>
</dbReference>
<comment type="caution">
    <text evidence="2">The sequence shown here is derived from an EMBL/GenBank/DDBJ whole genome shotgun (WGS) entry which is preliminary data.</text>
</comment>